<dbReference type="AlphaFoldDB" id="A0A1N7PJZ7"/>
<dbReference type="Proteomes" id="UP000186246">
    <property type="component" value="Unassembled WGS sequence"/>
</dbReference>
<evidence type="ECO:0000313" key="1">
    <source>
        <dbReference type="EMBL" id="SIT10886.1"/>
    </source>
</evidence>
<sequence length="141" mass="15963">MEFCQSADVLKVAAQRRTLTHLRMKSARRCAKGGAERRLLHIVLALGEVANFGTDYFLSKIKFLARNKRVFTTKFAILPNACCAFVFYQLTNSVYSLFIYSGKSLIFFNSAFSVFNSQTDDFSLQGSVRISTVFLSFILIE</sequence>
<proteinExistence type="predicted"/>
<name>A0A1N7PJZ7_9FLAO</name>
<reference evidence="2" key="1">
    <citation type="submission" date="2017-01" db="EMBL/GenBank/DDBJ databases">
        <authorList>
            <person name="Varghese N."/>
            <person name="Submissions S."/>
        </authorList>
    </citation>
    <scope>NUCLEOTIDE SEQUENCE [LARGE SCALE GENOMIC DNA]</scope>
    <source>
        <strain evidence="2">DSM 21068</strain>
    </source>
</reference>
<evidence type="ECO:0000313" key="2">
    <source>
        <dbReference type="Proteomes" id="UP000186246"/>
    </source>
</evidence>
<organism evidence="1 2">
    <name type="scientific">Chryseobacterium piscicola</name>
    <dbReference type="NCBI Taxonomy" id="551459"/>
    <lineage>
        <taxon>Bacteria</taxon>
        <taxon>Pseudomonadati</taxon>
        <taxon>Bacteroidota</taxon>
        <taxon>Flavobacteriia</taxon>
        <taxon>Flavobacteriales</taxon>
        <taxon>Weeksellaceae</taxon>
        <taxon>Chryseobacterium group</taxon>
        <taxon>Chryseobacterium</taxon>
    </lineage>
</organism>
<protein>
    <submittedName>
        <fullName evidence="1">Uncharacterized protein</fullName>
    </submittedName>
</protein>
<accession>A0A1N7PJZ7</accession>
<gene>
    <name evidence="1" type="ORF">SAMN05421796_1213</name>
</gene>
<dbReference type="EMBL" id="FTOJ01000021">
    <property type="protein sequence ID" value="SIT10886.1"/>
    <property type="molecule type" value="Genomic_DNA"/>
</dbReference>